<accession>A0A0A9C7K3</accession>
<dbReference type="AlphaFoldDB" id="A0A0A9C7K3"/>
<sequence length="26" mass="2946">MLKSFSLFPLITSSSIQAFTLSQERN</sequence>
<protein>
    <submittedName>
        <fullName evidence="1">Uncharacterized protein</fullName>
    </submittedName>
</protein>
<proteinExistence type="predicted"/>
<organism evidence="1">
    <name type="scientific">Arundo donax</name>
    <name type="common">Giant reed</name>
    <name type="synonym">Donax arundinaceus</name>
    <dbReference type="NCBI Taxonomy" id="35708"/>
    <lineage>
        <taxon>Eukaryota</taxon>
        <taxon>Viridiplantae</taxon>
        <taxon>Streptophyta</taxon>
        <taxon>Embryophyta</taxon>
        <taxon>Tracheophyta</taxon>
        <taxon>Spermatophyta</taxon>
        <taxon>Magnoliopsida</taxon>
        <taxon>Liliopsida</taxon>
        <taxon>Poales</taxon>
        <taxon>Poaceae</taxon>
        <taxon>PACMAD clade</taxon>
        <taxon>Arundinoideae</taxon>
        <taxon>Arundineae</taxon>
        <taxon>Arundo</taxon>
    </lineage>
</organism>
<name>A0A0A9C7K3_ARUDO</name>
<evidence type="ECO:0000313" key="1">
    <source>
        <dbReference type="EMBL" id="JAD67492.1"/>
    </source>
</evidence>
<reference evidence="1" key="1">
    <citation type="submission" date="2014-09" db="EMBL/GenBank/DDBJ databases">
        <authorList>
            <person name="Magalhaes I.L.F."/>
            <person name="Oliveira U."/>
            <person name="Santos F.R."/>
            <person name="Vidigal T.H.D.A."/>
            <person name="Brescovit A.D."/>
            <person name="Santos A.J."/>
        </authorList>
    </citation>
    <scope>NUCLEOTIDE SEQUENCE</scope>
    <source>
        <tissue evidence="1">Shoot tissue taken approximately 20 cm above the soil surface</tissue>
    </source>
</reference>
<dbReference type="EMBL" id="GBRH01230403">
    <property type="protein sequence ID" value="JAD67492.1"/>
    <property type="molecule type" value="Transcribed_RNA"/>
</dbReference>
<reference evidence="1" key="2">
    <citation type="journal article" date="2015" name="Data Brief">
        <title>Shoot transcriptome of the giant reed, Arundo donax.</title>
        <authorList>
            <person name="Barrero R.A."/>
            <person name="Guerrero F.D."/>
            <person name="Moolhuijzen P."/>
            <person name="Goolsby J.A."/>
            <person name="Tidwell J."/>
            <person name="Bellgard S.E."/>
            <person name="Bellgard M.I."/>
        </authorList>
    </citation>
    <scope>NUCLEOTIDE SEQUENCE</scope>
    <source>
        <tissue evidence="1">Shoot tissue taken approximately 20 cm above the soil surface</tissue>
    </source>
</reference>